<dbReference type="Proteomes" id="UP000622610">
    <property type="component" value="Unassembled WGS sequence"/>
</dbReference>
<sequence length="59" mass="7237">MKKPYADFFETEGISYKRYEHIPVYTIEQAKLLVFEEEILEIKICFYVTKRRVRPTYLV</sequence>
<proteinExistence type="predicted"/>
<evidence type="ECO:0000313" key="2">
    <source>
        <dbReference type="Proteomes" id="UP000622610"/>
    </source>
</evidence>
<reference evidence="1" key="1">
    <citation type="journal article" date="2014" name="Int. J. Syst. Evol. Microbiol.">
        <title>Complete genome sequence of Corynebacterium casei LMG S-19264T (=DSM 44701T), isolated from a smear-ripened cheese.</title>
        <authorList>
            <consortium name="US DOE Joint Genome Institute (JGI-PGF)"/>
            <person name="Walter F."/>
            <person name="Albersmeier A."/>
            <person name="Kalinowski J."/>
            <person name="Ruckert C."/>
        </authorList>
    </citation>
    <scope>NUCLEOTIDE SEQUENCE</scope>
    <source>
        <strain evidence="1">CCM 8433</strain>
    </source>
</reference>
<comment type="caution">
    <text evidence="1">The sequence shown here is derived from an EMBL/GenBank/DDBJ whole genome shotgun (WGS) entry which is preliminary data.</text>
</comment>
<dbReference type="EMBL" id="BMDT01000001">
    <property type="protein sequence ID" value="GGI64655.1"/>
    <property type="molecule type" value="Genomic_DNA"/>
</dbReference>
<name>A0A917N3G0_9ENTE</name>
<reference evidence="1" key="2">
    <citation type="submission" date="2020-09" db="EMBL/GenBank/DDBJ databases">
        <authorList>
            <person name="Sun Q."/>
            <person name="Sedlacek I."/>
        </authorList>
    </citation>
    <scope>NUCLEOTIDE SEQUENCE</scope>
    <source>
        <strain evidence="1">CCM 8433</strain>
    </source>
</reference>
<keyword evidence="2" id="KW-1185">Reference proteome</keyword>
<dbReference type="RefSeq" id="WP_229731639.1">
    <property type="nucleotide sequence ID" value="NZ_BMDT01000001.1"/>
</dbReference>
<protein>
    <submittedName>
        <fullName evidence="1">Uncharacterized protein</fullName>
    </submittedName>
</protein>
<organism evidence="1 2">
    <name type="scientific">Enterococcus alcedinis</name>
    <dbReference type="NCBI Taxonomy" id="1274384"/>
    <lineage>
        <taxon>Bacteria</taxon>
        <taxon>Bacillati</taxon>
        <taxon>Bacillota</taxon>
        <taxon>Bacilli</taxon>
        <taxon>Lactobacillales</taxon>
        <taxon>Enterococcaceae</taxon>
        <taxon>Enterococcus</taxon>
    </lineage>
</organism>
<dbReference type="AlphaFoldDB" id="A0A917N3G0"/>
<evidence type="ECO:0000313" key="1">
    <source>
        <dbReference type="EMBL" id="GGI64655.1"/>
    </source>
</evidence>
<gene>
    <name evidence="1" type="ORF">GCM10011482_03090</name>
</gene>
<accession>A0A917N3G0</accession>